<dbReference type="GO" id="GO:0051209">
    <property type="term" value="P:release of sequestered calcium ion into cytosol"/>
    <property type="evidence" value="ECO:0007669"/>
    <property type="project" value="TreeGrafter"/>
</dbReference>
<dbReference type="Proteomes" id="UP000054495">
    <property type="component" value="Unassembled WGS sequence"/>
</dbReference>
<dbReference type="PROSITE" id="PS50008">
    <property type="entry name" value="PIPLC_Y_DOMAIN"/>
    <property type="match status" value="1"/>
</dbReference>
<reference evidence="7 8" key="1">
    <citation type="submission" date="2013-05" db="EMBL/GenBank/DDBJ databases">
        <title>Draft genome of the parasitic nematode Anyclostoma ceylanicum.</title>
        <authorList>
            <person name="Mitreva M."/>
        </authorList>
    </citation>
    <scope>NUCLEOTIDE SEQUENCE [LARGE SCALE GENOMIC DNA]</scope>
</reference>
<evidence type="ECO:0000313" key="8">
    <source>
        <dbReference type="Proteomes" id="UP000054495"/>
    </source>
</evidence>
<dbReference type="PANTHER" id="PTHR10336">
    <property type="entry name" value="PHOSPHOINOSITIDE-SPECIFIC PHOSPHOLIPASE C FAMILY PROTEIN"/>
    <property type="match status" value="1"/>
</dbReference>
<dbReference type="EC" id="3.1.4.11" evidence="1"/>
<keyword evidence="8" id="KW-1185">Reference proteome</keyword>
<dbReference type="Gene3D" id="3.20.20.190">
    <property type="entry name" value="Phosphatidylinositol (PI) phosphodiesterase"/>
    <property type="match status" value="1"/>
</dbReference>
<feature type="domain" description="PI-PLC Y-box" evidence="6">
    <location>
        <begin position="169"/>
        <end position="242"/>
    </location>
</feature>
<evidence type="ECO:0000313" key="7">
    <source>
        <dbReference type="EMBL" id="EPB74667.1"/>
    </source>
</evidence>
<dbReference type="SMART" id="SM00149">
    <property type="entry name" value="PLCYc"/>
    <property type="match status" value="1"/>
</dbReference>
<evidence type="ECO:0000256" key="3">
    <source>
        <dbReference type="ARBA" id="ARBA00022963"/>
    </source>
</evidence>
<evidence type="ECO:0000259" key="6">
    <source>
        <dbReference type="PROSITE" id="PS50008"/>
    </source>
</evidence>
<name>A0A0D6M428_9BILA</name>
<proteinExistence type="predicted"/>
<dbReference type="AlphaFoldDB" id="A0A0D6M428"/>
<evidence type="ECO:0000256" key="5">
    <source>
        <dbReference type="SAM" id="MobiDB-lite"/>
    </source>
</evidence>
<dbReference type="InterPro" id="IPR001192">
    <property type="entry name" value="PI-PLC_fam"/>
</dbReference>
<evidence type="ECO:0000256" key="4">
    <source>
        <dbReference type="ARBA" id="ARBA00023098"/>
    </source>
</evidence>
<dbReference type="PANTHER" id="PTHR10336:SF36">
    <property type="entry name" value="1-PHOSPHATIDYLINOSITOL 4,5-BISPHOSPHATE PHOSPHODIESTERASE BETA-4"/>
    <property type="match status" value="1"/>
</dbReference>
<dbReference type="InterPro" id="IPR001711">
    <property type="entry name" value="PLipase_C_Pinositol-sp_Y"/>
</dbReference>
<accession>A0A0D6M428</accession>
<dbReference type="GO" id="GO:0016042">
    <property type="term" value="P:lipid catabolic process"/>
    <property type="evidence" value="ECO:0007669"/>
    <property type="project" value="UniProtKB-KW"/>
</dbReference>
<gene>
    <name evidence="7" type="ORF">ANCCEY_06245</name>
</gene>
<protein>
    <recommendedName>
        <fullName evidence="1">phosphoinositide phospholipase C</fullName>
        <ecNumber evidence="1">3.1.4.11</ecNumber>
    </recommendedName>
</protein>
<keyword evidence="4" id="KW-0443">Lipid metabolism</keyword>
<dbReference type="GO" id="GO:0004435">
    <property type="term" value="F:phosphatidylinositol-4,5-bisphosphate phospholipase C activity"/>
    <property type="evidence" value="ECO:0007669"/>
    <property type="project" value="UniProtKB-EC"/>
</dbReference>
<evidence type="ECO:0000256" key="2">
    <source>
        <dbReference type="ARBA" id="ARBA00022801"/>
    </source>
</evidence>
<dbReference type="EMBL" id="KE124933">
    <property type="protein sequence ID" value="EPB74667.1"/>
    <property type="molecule type" value="Genomic_DNA"/>
</dbReference>
<organism evidence="7 8">
    <name type="scientific">Ancylostoma ceylanicum</name>
    <dbReference type="NCBI Taxonomy" id="53326"/>
    <lineage>
        <taxon>Eukaryota</taxon>
        <taxon>Metazoa</taxon>
        <taxon>Ecdysozoa</taxon>
        <taxon>Nematoda</taxon>
        <taxon>Chromadorea</taxon>
        <taxon>Rhabditida</taxon>
        <taxon>Rhabditina</taxon>
        <taxon>Rhabditomorpha</taxon>
        <taxon>Strongyloidea</taxon>
        <taxon>Ancylostomatidae</taxon>
        <taxon>Ancylostomatinae</taxon>
        <taxon>Ancylostoma</taxon>
    </lineage>
</organism>
<keyword evidence="2" id="KW-0378">Hydrolase</keyword>
<evidence type="ECO:0000256" key="1">
    <source>
        <dbReference type="ARBA" id="ARBA00012368"/>
    </source>
</evidence>
<dbReference type="GO" id="GO:0046488">
    <property type="term" value="P:phosphatidylinositol metabolic process"/>
    <property type="evidence" value="ECO:0007669"/>
    <property type="project" value="TreeGrafter"/>
</dbReference>
<dbReference type="GO" id="GO:0048015">
    <property type="term" value="P:phosphatidylinositol-mediated signaling"/>
    <property type="evidence" value="ECO:0007669"/>
    <property type="project" value="TreeGrafter"/>
</dbReference>
<dbReference type="SUPFAM" id="SSF51695">
    <property type="entry name" value="PLC-like phosphodiesterases"/>
    <property type="match status" value="1"/>
</dbReference>
<feature type="region of interest" description="Disordered" evidence="5">
    <location>
        <begin position="24"/>
        <end position="45"/>
    </location>
</feature>
<dbReference type="Pfam" id="PF00387">
    <property type="entry name" value="PI-PLC-Y"/>
    <property type="match status" value="1"/>
</dbReference>
<dbReference type="InterPro" id="IPR017946">
    <property type="entry name" value="PLC-like_Pdiesterase_TIM-brl"/>
</dbReference>
<sequence>MFIEGFPGCVLSDRRDCFQDFPVPGSTVDREPPLQASTETNGDHIQRSVRIEAAHSSSEDAPGVLHESTKMQMQKTFLSPTYSLKMLCSASDGAYTAWNTESCSTRDLQHKILVKAKRRFDNEDSVEVHRKLTITPIISTEQNELALLEDEVRKRQLCPEEEEISSKDLSKIVNYLTADKVPHTWNVDPRLFLMCSMSEDASMKVYRDFPQRQANKLVKHTSKRLVRVFPANMRIKSDNYLPNVCSGYFDLKRLMRGMRFVML</sequence>
<keyword evidence="3" id="KW-0442">Lipid degradation</keyword>